<evidence type="ECO:0000313" key="2">
    <source>
        <dbReference type="EMBL" id="KAF5328584.1"/>
    </source>
</evidence>
<organism evidence="2 3">
    <name type="scientific">Psilocybe cf. subviscida</name>
    <dbReference type="NCBI Taxonomy" id="2480587"/>
    <lineage>
        <taxon>Eukaryota</taxon>
        <taxon>Fungi</taxon>
        <taxon>Dikarya</taxon>
        <taxon>Basidiomycota</taxon>
        <taxon>Agaricomycotina</taxon>
        <taxon>Agaricomycetes</taxon>
        <taxon>Agaricomycetidae</taxon>
        <taxon>Agaricales</taxon>
        <taxon>Agaricineae</taxon>
        <taxon>Strophariaceae</taxon>
        <taxon>Psilocybe</taxon>
    </lineage>
</organism>
<accession>A0A8H5BSR6</accession>
<dbReference type="Proteomes" id="UP000567179">
    <property type="component" value="Unassembled WGS sequence"/>
</dbReference>
<keyword evidence="3" id="KW-1185">Reference proteome</keyword>
<gene>
    <name evidence="2" type="ORF">D9619_011473</name>
</gene>
<sequence>MADLSPTMTTNGTSTTAMNETSGKIRRVLVQPTDAWKRANMSGINAHGSWGLTSGTTEG</sequence>
<proteinExistence type="predicted"/>
<comment type="caution">
    <text evidence="2">The sequence shown here is derived from an EMBL/GenBank/DDBJ whole genome shotgun (WGS) entry which is preliminary data.</text>
</comment>
<evidence type="ECO:0000256" key="1">
    <source>
        <dbReference type="SAM" id="MobiDB-lite"/>
    </source>
</evidence>
<protein>
    <submittedName>
        <fullName evidence="2">Uncharacterized protein</fullName>
    </submittedName>
</protein>
<dbReference type="AlphaFoldDB" id="A0A8H5BSR6"/>
<name>A0A8H5BSR6_9AGAR</name>
<evidence type="ECO:0000313" key="3">
    <source>
        <dbReference type="Proteomes" id="UP000567179"/>
    </source>
</evidence>
<dbReference type="EMBL" id="JAACJJ010000003">
    <property type="protein sequence ID" value="KAF5328584.1"/>
    <property type="molecule type" value="Genomic_DNA"/>
</dbReference>
<feature type="compositionally biased region" description="Low complexity" evidence="1">
    <location>
        <begin position="7"/>
        <end position="21"/>
    </location>
</feature>
<reference evidence="2 3" key="1">
    <citation type="journal article" date="2020" name="ISME J.">
        <title>Uncovering the hidden diversity of litter-decomposition mechanisms in mushroom-forming fungi.</title>
        <authorList>
            <person name="Floudas D."/>
            <person name="Bentzer J."/>
            <person name="Ahren D."/>
            <person name="Johansson T."/>
            <person name="Persson P."/>
            <person name="Tunlid A."/>
        </authorList>
    </citation>
    <scope>NUCLEOTIDE SEQUENCE [LARGE SCALE GENOMIC DNA]</scope>
    <source>
        <strain evidence="2 3">CBS 101986</strain>
    </source>
</reference>
<feature type="region of interest" description="Disordered" evidence="1">
    <location>
        <begin position="1"/>
        <end position="26"/>
    </location>
</feature>